<evidence type="ECO:0000313" key="2">
    <source>
        <dbReference type="EMBL" id="OHA29485.1"/>
    </source>
</evidence>
<proteinExistence type="predicted"/>
<gene>
    <name evidence="2" type="ORF">A3F51_00405</name>
</gene>
<feature type="domain" description="Spore protein YkvP/CgeB glycosyl transferase-like" evidence="1">
    <location>
        <begin position="255"/>
        <end position="335"/>
    </location>
</feature>
<name>A0A1G2MZW0_9BACT</name>
<comment type="caution">
    <text evidence="2">The sequence shown here is derived from an EMBL/GenBank/DDBJ whole genome shotgun (WGS) entry which is preliminary data.</text>
</comment>
<dbReference type="InterPro" id="IPR055259">
    <property type="entry name" value="YkvP/CgeB_Glyco_trans-like"/>
</dbReference>
<protein>
    <recommendedName>
        <fullName evidence="1">Spore protein YkvP/CgeB glycosyl transferase-like domain-containing protein</fullName>
    </recommendedName>
</protein>
<accession>A0A1G2MZW0</accession>
<dbReference type="EMBL" id="MHRT01000004">
    <property type="protein sequence ID" value="OHA29485.1"/>
    <property type="molecule type" value="Genomic_DNA"/>
</dbReference>
<dbReference type="Pfam" id="PF13524">
    <property type="entry name" value="Glyco_trans_1_2"/>
    <property type="match status" value="1"/>
</dbReference>
<dbReference type="Proteomes" id="UP000178089">
    <property type="component" value="Unassembled WGS sequence"/>
</dbReference>
<dbReference type="AlphaFoldDB" id="A0A1G2MZW0"/>
<evidence type="ECO:0000259" key="1">
    <source>
        <dbReference type="Pfam" id="PF13524"/>
    </source>
</evidence>
<organism evidence="2 3">
    <name type="scientific">Candidatus Taylorbacteria bacterium RIFCSPHIGHO2_12_FULL_45_16</name>
    <dbReference type="NCBI Taxonomy" id="1802315"/>
    <lineage>
        <taxon>Bacteria</taxon>
        <taxon>Candidatus Tayloriibacteriota</taxon>
    </lineage>
</organism>
<evidence type="ECO:0000313" key="3">
    <source>
        <dbReference type="Proteomes" id="UP000178089"/>
    </source>
</evidence>
<sequence length="337" mass="40481">MVPKKFPKEDTVNFFGFEKFENIGEDFVFIDARINFKSLEAEEYKNKKLVYYELEEPNRFFSKDPKFRRDDYGDEHFYKILSACPYTTEWLNKKQGNEKRTYVFVPFNEDYTPPKAEKIYDVIYIGGIHSSHILNTIKTIKKFNHKYISLSETLTYKLWRNTKIARKILSYVPKTKNKYITDQNISYKEKLKLTSQSKITVVHTLLNANARHVANIQNTEDWESNKAFAYIPKKSFLSSFGNYIFQREYPVPQQKGRIFEAVFCRSLLLCQKDPFREIERYFEKDKEFVYFEPGHLEEKIRAILNDWPKYSIMVENAFNRAQREYTTRSFVEKYLKQ</sequence>
<reference evidence="2 3" key="1">
    <citation type="journal article" date="2016" name="Nat. Commun.">
        <title>Thousands of microbial genomes shed light on interconnected biogeochemical processes in an aquifer system.</title>
        <authorList>
            <person name="Anantharaman K."/>
            <person name="Brown C.T."/>
            <person name="Hug L.A."/>
            <person name="Sharon I."/>
            <person name="Castelle C.J."/>
            <person name="Probst A.J."/>
            <person name="Thomas B.C."/>
            <person name="Singh A."/>
            <person name="Wilkins M.J."/>
            <person name="Karaoz U."/>
            <person name="Brodie E.L."/>
            <person name="Williams K.H."/>
            <person name="Hubbard S.S."/>
            <person name="Banfield J.F."/>
        </authorList>
    </citation>
    <scope>NUCLEOTIDE SEQUENCE [LARGE SCALE GENOMIC DNA]</scope>
</reference>
<dbReference type="STRING" id="1802315.A3F51_00405"/>